<evidence type="ECO:0000256" key="4">
    <source>
        <dbReference type="ARBA" id="ARBA00022989"/>
    </source>
</evidence>
<dbReference type="Pfam" id="PF05602">
    <property type="entry name" value="CLPTM1"/>
    <property type="match status" value="1"/>
</dbReference>
<evidence type="ECO:0000256" key="2">
    <source>
        <dbReference type="ARBA" id="ARBA00009310"/>
    </source>
</evidence>
<reference evidence="8" key="1">
    <citation type="submission" date="2022-11" db="UniProtKB">
        <authorList>
            <consortium name="WormBaseParasite"/>
        </authorList>
    </citation>
    <scope>IDENTIFICATION</scope>
</reference>
<dbReference type="PANTHER" id="PTHR21347">
    <property type="entry name" value="CLEFT LIP AND PALATE ASSOCIATED TRANSMEMBRANE PROTEIN-RELATED"/>
    <property type="match status" value="1"/>
</dbReference>
<keyword evidence="3 6" id="KW-0812">Transmembrane</keyword>
<comment type="similarity">
    <text evidence="2">Belongs to the CLPTM1 family.</text>
</comment>
<comment type="subcellular location">
    <subcellularLocation>
        <location evidence="1">Membrane</location>
        <topology evidence="1">Multi-pass membrane protein</topology>
    </subcellularLocation>
</comment>
<dbReference type="InterPro" id="IPR008429">
    <property type="entry name" value="CLPTM1"/>
</dbReference>
<dbReference type="OMA" id="QFWRNKK"/>
<evidence type="ECO:0000313" key="8">
    <source>
        <dbReference type="WBParaSite" id="nRc.2.0.1.t19354-RA"/>
    </source>
</evidence>
<dbReference type="GO" id="GO:0016020">
    <property type="term" value="C:membrane"/>
    <property type="evidence" value="ECO:0007669"/>
    <property type="project" value="UniProtKB-SubCell"/>
</dbReference>
<dbReference type="WBParaSite" id="nRc.2.0.1.t19354-RA">
    <property type="protein sequence ID" value="nRc.2.0.1.t19354-RA"/>
    <property type="gene ID" value="nRc.2.0.1.g19354"/>
</dbReference>
<keyword evidence="7" id="KW-1185">Reference proteome</keyword>
<dbReference type="GO" id="GO:0012505">
    <property type="term" value="C:endomembrane system"/>
    <property type="evidence" value="ECO:0007669"/>
    <property type="project" value="TreeGrafter"/>
</dbReference>
<evidence type="ECO:0000313" key="7">
    <source>
        <dbReference type="Proteomes" id="UP000887565"/>
    </source>
</evidence>
<accession>A0A915IZU1</accession>
<evidence type="ECO:0000256" key="6">
    <source>
        <dbReference type="SAM" id="Phobius"/>
    </source>
</evidence>
<protein>
    <submittedName>
        <fullName evidence="8">Uncharacterized protein</fullName>
    </submittedName>
</protein>
<dbReference type="Proteomes" id="UP000887565">
    <property type="component" value="Unplaced"/>
</dbReference>
<dbReference type="PANTHER" id="PTHR21347:SF14">
    <property type="entry name" value="LIPID SCRAMBLASE CLPTM1-RELATED"/>
    <property type="match status" value="1"/>
</dbReference>
<organism evidence="7 8">
    <name type="scientific">Romanomermis culicivorax</name>
    <name type="common">Nematode worm</name>
    <dbReference type="NCBI Taxonomy" id="13658"/>
    <lineage>
        <taxon>Eukaryota</taxon>
        <taxon>Metazoa</taxon>
        <taxon>Ecdysozoa</taxon>
        <taxon>Nematoda</taxon>
        <taxon>Enoplea</taxon>
        <taxon>Dorylaimia</taxon>
        <taxon>Mermithida</taxon>
        <taxon>Mermithoidea</taxon>
        <taxon>Mermithidae</taxon>
        <taxon>Romanomermis</taxon>
    </lineage>
</organism>
<proteinExistence type="inferred from homology"/>
<keyword evidence="5 6" id="KW-0472">Membrane</keyword>
<keyword evidence="4 6" id="KW-1133">Transmembrane helix</keyword>
<evidence type="ECO:0000256" key="3">
    <source>
        <dbReference type="ARBA" id="ARBA00022692"/>
    </source>
</evidence>
<sequence>LTIVVSILHTIFEFLAFKNDIQFWRNKKSLEGLSVKSVVFNLVTSIIVLLYILDNETNFVIRCSVGIGVLIELWKIPKCMDVSVSREKKLLGIVPTIEIRDKGSYVESSTKIYDNLAFKYLSWLLYPLILCYAFVVPGA</sequence>
<feature type="transmembrane region" description="Helical" evidence="6">
    <location>
        <begin position="33"/>
        <end position="53"/>
    </location>
</feature>
<dbReference type="AlphaFoldDB" id="A0A915IZU1"/>
<name>A0A915IZU1_ROMCU</name>
<feature type="transmembrane region" description="Helical" evidence="6">
    <location>
        <begin position="117"/>
        <end position="135"/>
    </location>
</feature>
<evidence type="ECO:0000256" key="1">
    <source>
        <dbReference type="ARBA" id="ARBA00004141"/>
    </source>
</evidence>
<evidence type="ECO:0000256" key="5">
    <source>
        <dbReference type="ARBA" id="ARBA00023136"/>
    </source>
</evidence>